<proteinExistence type="predicted"/>
<evidence type="ECO:0000313" key="2">
    <source>
        <dbReference type="EMBL" id="MDT9683410.1"/>
    </source>
</evidence>
<evidence type="ECO:0000256" key="1">
    <source>
        <dbReference type="SAM" id="MobiDB-lite"/>
    </source>
</evidence>
<gene>
    <name evidence="2" type="ORF">RND61_15280</name>
</gene>
<dbReference type="RefSeq" id="WP_315878484.1">
    <property type="nucleotide sequence ID" value="NZ_JAWCTQ010000016.1"/>
</dbReference>
<organism evidence="2 3">
    <name type="scientific">Streptomyces tamarix</name>
    <dbReference type="NCBI Taxonomy" id="3078565"/>
    <lineage>
        <taxon>Bacteria</taxon>
        <taxon>Bacillati</taxon>
        <taxon>Actinomycetota</taxon>
        <taxon>Actinomycetes</taxon>
        <taxon>Kitasatosporales</taxon>
        <taxon>Streptomycetaceae</taxon>
        <taxon>Streptomyces</taxon>
    </lineage>
</organism>
<keyword evidence="3" id="KW-1185">Reference proteome</keyword>
<evidence type="ECO:0000313" key="3">
    <source>
        <dbReference type="Proteomes" id="UP001250181"/>
    </source>
</evidence>
<reference evidence="2 3" key="1">
    <citation type="submission" date="2023-09" db="EMBL/GenBank/DDBJ databases">
        <title>Streptomyces sp. nov.: A antagonism against Alternaria gaisen Producing Streptochlin, Isolated from Tamarix root soil.</title>
        <authorList>
            <person name="Chen Y."/>
        </authorList>
    </citation>
    <scope>NUCLEOTIDE SEQUENCE [LARGE SCALE GENOMIC DNA]</scope>
    <source>
        <strain evidence="2 3">TRM76323</strain>
    </source>
</reference>
<protein>
    <submittedName>
        <fullName evidence="2">Uncharacterized protein</fullName>
    </submittedName>
</protein>
<feature type="compositionally biased region" description="Basic residues" evidence="1">
    <location>
        <begin position="160"/>
        <end position="170"/>
    </location>
</feature>
<sequence length="170" mass="18495">MTELKKMSNKAQELKNTNDIEAIKSELKTVTNMVLSNNTTLSSAVTSVSALSKEDISLDDLKTIIGVITGTIKSPSDEQLELVKSKKDYRITLEQATLVSDAISSERSAVASSVLKQVVEALALHRELLAKLGITDEDVDEVSKKSTKTNVSDSKVKPLSPKKNHGNKRK</sequence>
<accession>A0ABU3QKV4</accession>
<name>A0ABU3QKV4_9ACTN</name>
<dbReference type="EMBL" id="JAWCTQ010000016">
    <property type="protein sequence ID" value="MDT9683410.1"/>
    <property type="molecule type" value="Genomic_DNA"/>
</dbReference>
<feature type="region of interest" description="Disordered" evidence="1">
    <location>
        <begin position="139"/>
        <end position="170"/>
    </location>
</feature>
<comment type="caution">
    <text evidence="2">The sequence shown here is derived from an EMBL/GenBank/DDBJ whole genome shotgun (WGS) entry which is preliminary data.</text>
</comment>
<dbReference type="Proteomes" id="UP001250181">
    <property type="component" value="Unassembled WGS sequence"/>
</dbReference>